<evidence type="ECO:0000313" key="3">
    <source>
        <dbReference type="Proteomes" id="UP000257109"/>
    </source>
</evidence>
<gene>
    <name evidence="2" type="ORF">CR513_56105</name>
</gene>
<evidence type="ECO:0000313" key="2">
    <source>
        <dbReference type="EMBL" id="RDX65249.1"/>
    </source>
</evidence>
<keyword evidence="3" id="KW-1185">Reference proteome</keyword>
<proteinExistence type="predicted"/>
<comment type="caution">
    <text evidence="2">The sequence shown here is derived from an EMBL/GenBank/DDBJ whole genome shotgun (WGS) entry which is preliminary data.</text>
</comment>
<dbReference type="Proteomes" id="UP000257109">
    <property type="component" value="Unassembled WGS sequence"/>
</dbReference>
<reference evidence="2" key="1">
    <citation type="submission" date="2018-05" db="EMBL/GenBank/DDBJ databases">
        <title>Draft genome of Mucuna pruriens seed.</title>
        <authorList>
            <person name="Nnadi N.E."/>
            <person name="Vos R."/>
            <person name="Hasami M.H."/>
            <person name="Devisetty U.K."/>
            <person name="Aguiy J.C."/>
        </authorList>
    </citation>
    <scope>NUCLEOTIDE SEQUENCE [LARGE SCALE GENOMIC DNA]</scope>
    <source>
        <strain evidence="2">JCA_2017</strain>
    </source>
</reference>
<feature type="non-terminal residue" evidence="2">
    <location>
        <position position="1"/>
    </location>
</feature>
<dbReference type="AlphaFoldDB" id="A0A371EH24"/>
<feature type="region of interest" description="Disordered" evidence="1">
    <location>
        <begin position="51"/>
        <end position="86"/>
    </location>
</feature>
<evidence type="ECO:0000256" key="1">
    <source>
        <dbReference type="SAM" id="MobiDB-lite"/>
    </source>
</evidence>
<organism evidence="2 3">
    <name type="scientific">Mucuna pruriens</name>
    <name type="common">Velvet bean</name>
    <name type="synonym">Dolichos pruriens</name>
    <dbReference type="NCBI Taxonomy" id="157652"/>
    <lineage>
        <taxon>Eukaryota</taxon>
        <taxon>Viridiplantae</taxon>
        <taxon>Streptophyta</taxon>
        <taxon>Embryophyta</taxon>
        <taxon>Tracheophyta</taxon>
        <taxon>Spermatophyta</taxon>
        <taxon>Magnoliopsida</taxon>
        <taxon>eudicotyledons</taxon>
        <taxon>Gunneridae</taxon>
        <taxon>Pentapetalae</taxon>
        <taxon>rosids</taxon>
        <taxon>fabids</taxon>
        <taxon>Fabales</taxon>
        <taxon>Fabaceae</taxon>
        <taxon>Papilionoideae</taxon>
        <taxon>50 kb inversion clade</taxon>
        <taxon>NPAAA clade</taxon>
        <taxon>indigoferoid/millettioid clade</taxon>
        <taxon>Phaseoleae</taxon>
        <taxon>Mucuna</taxon>
    </lineage>
</organism>
<protein>
    <submittedName>
        <fullName evidence="2">Uncharacterized protein</fullName>
    </submittedName>
</protein>
<name>A0A371EH24_MUCPR</name>
<sequence>MSFRPFKREDLVLNKIYNNRDTNNFTPSWECSFMIAEETSRKKQVVQIPFPATFESPEQKTPPPKEEPKALSKAIKRPPLPPEAEMKTLSKEIKRPFQANVKALNEAVKRPPRQKQKS</sequence>
<dbReference type="EMBL" id="QJKJ01014003">
    <property type="protein sequence ID" value="RDX65249.1"/>
    <property type="molecule type" value="Genomic_DNA"/>
</dbReference>
<accession>A0A371EH24</accession>